<dbReference type="Proteomes" id="UP000039865">
    <property type="component" value="Unassembled WGS sequence"/>
</dbReference>
<dbReference type="InParanoid" id="A0A078AX00"/>
<dbReference type="EMBL" id="CCKQ01014892">
    <property type="protein sequence ID" value="CDW86694.1"/>
    <property type="molecule type" value="Genomic_DNA"/>
</dbReference>
<organism evidence="2 3">
    <name type="scientific">Stylonychia lemnae</name>
    <name type="common">Ciliate</name>
    <dbReference type="NCBI Taxonomy" id="5949"/>
    <lineage>
        <taxon>Eukaryota</taxon>
        <taxon>Sar</taxon>
        <taxon>Alveolata</taxon>
        <taxon>Ciliophora</taxon>
        <taxon>Intramacronucleata</taxon>
        <taxon>Spirotrichea</taxon>
        <taxon>Stichotrichia</taxon>
        <taxon>Sporadotrichida</taxon>
        <taxon>Oxytrichidae</taxon>
        <taxon>Stylonychinae</taxon>
        <taxon>Stylonychia</taxon>
    </lineage>
</organism>
<feature type="transmembrane region" description="Helical" evidence="1">
    <location>
        <begin position="7"/>
        <end position="23"/>
    </location>
</feature>
<keyword evidence="1" id="KW-0812">Transmembrane</keyword>
<keyword evidence="3" id="KW-1185">Reference proteome</keyword>
<dbReference type="AlphaFoldDB" id="A0A078AX00"/>
<reference evidence="2 3" key="1">
    <citation type="submission" date="2014-06" db="EMBL/GenBank/DDBJ databases">
        <authorList>
            <person name="Swart Estienne"/>
        </authorList>
    </citation>
    <scope>NUCLEOTIDE SEQUENCE [LARGE SCALE GENOMIC DNA]</scope>
    <source>
        <strain evidence="2 3">130c</strain>
    </source>
</reference>
<evidence type="ECO:0000256" key="1">
    <source>
        <dbReference type="SAM" id="Phobius"/>
    </source>
</evidence>
<name>A0A078AX00_STYLE</name>
<sequence>MEILNEIIILGLSYSLYLFSNFVEDYELQYTFGWCVICLVLLNMIGNIAVMLIQSISSILPKLKKIIYKLRNWSQKRKQKLNIDQESQNYSQNKLQSDQQKIDKTADNDLSTIQRMKQISLEYLEFDTKELFDVQNSYSLNSSKLRWNTDDIDFDSYYQIDEQVKDQQAGKMKQQQNKDQTYKMPEIMKNSIIKEYMNYQDQRLKLRKKMGKQNI</sequence>
<accession>A0A078AX00</accession>
<evidence type="ECO:0000313" key="3">
    <source>
        <dbReference type="Proteomes" id="UP000039865"/>
    </source>
</evidence>
<gene>
    <name evidence="2" type="primary">Contig577.g635</name>
    <name evidence="2" type="ORF">STYLEM_15792</name>
</gene>
<evidence type="ECO:0000313" key="2">
    <source>
        <dbReference type="EMBL" id="CDW86694.1"/>
    </source>
</evidence>
<proteinExistence type="predicted"/>
<keyword evidence="1" id="KW-1133">Transmembrane helix</keyword>
<evidence type="ECO:0008006" key="4">
    <source>
        <dbReference type="Google" id="ProtNLM"/>
    </source>
</evidence>
<feature type="transmembrane region" description="Helical" evidence="1">
    <location>
        <begin position="29"/>
        <end position="53"/>
    </location>
</feature>
<keyword evidence="1" id="KW-0472">Membrane</keyword>
<protein>
    <recommendedName>
        <fullName evidence="4">Transmembrane protein</fullName>
    </recommendedName>
</protein>